<dbReference type="SMART" id="SM00062">
    <property type="entry name" value="PBPb"/>
    <property type="match status" value="1"/>
</dbReference>
<reference evidence="4" key="1">
    <citation type="journal article" date="2014" name="Int. J. Syst. Evol. Microbiol.">
        <title>Complete genome of a new Firmicutes species belonging to the dominant human colonic microbiota ('Ruminococcus bicirculans') reveals two chromosomes and a selective capacity to utilize plant glucans.</title>
        <authorList>
            <consortium name="NISC Comparative Sequencing Program"/>
            <person name="Wegmann U."/>
            <person name="Louis P."/>
            <person name="Goesmann A."/>
            <person name="Henrissat B."/>
            <person name="Duncan S.H."/>
            <person name="Flint H.J."/>
        </authorList>
    </citation>
    <scope>NUCLEOTIDE SEQUENCE</scope>
    <source>
        <strain evidence="4">VKM Ac-1246</strain>
    </source>
</reference>
<dbReference type="PANTHER" id="PTHR35936">
    <property type="entry name" value="MEMBRANE-BOUND LYTIC MUREIN TRANSGLYCOSYLASE F"/>
    <property type="match status" value="1"/>
</dbReference>
<accession>A0ABQ5SYE4</accession>
<keyword evidence="1 2" id="KW-0732">Signal</keyword>
<dbReference type="SUPFAM" id="SSF53850">
    <property type="entry name" value="Periplasmic binding protein-like II"/>
    <property type="match status" value="1"/>
</dbReference>
<feature type="chain" id="PRO_5046030995" evidence="2">
    <location>
        <begin position="27"/>
        <end position="302"/>
    </location>
</feature>
<feature type="domain" description="Solute-binding protein family 3/N-terminal" evidence="3">
    <location>
        <begin position="56"/>
        <end position="285"/>
    </location>
</feature>
<dbReference type="InterPro" id="IPR001638">
    <property type="entry name" value="Solute-binding_3/MltF_N"/>
</dbReference>
<dbReference type="Gene3D" id="3.40.190.10">
    <property type="entry name" value="Periplasmic binding protein-like II"/>
    <property type="match status" value="2"/>
</dbReference>
<proteinExistence type="predicted"/>
<sequence>MQMRTTVSLVSIALAGVLLTACADSAAEEPGAASGEVDTSAPLYDSLPKDVKDAEELVVVGDAHPPYRTVESDGEVTGIDPDMWAVLGAELGVPVRMEVSQSMPSMLTGMQSGRWQAWNGPVQANPEREKAFDAITWLQTRTSYVFPEGSEVKEGEGAPCGKSIAIVGGSITESEVDKLNKWCAEQGEPANKRSDYADTNATLLAVKSGRADLAGMTETAALDVTGADDSYGYVTQTDEQGSGVSLLALLTPKDSGLGKTLYQAFQNIFENGEYEKVLKKWGLEPVAVEEPLINPTTKREPA</sequence>
<name>A0ABQ5SYE4_9ACTN</name>
<dbReference type="Proteomes" id="UP001142292">
    <property type="component" value="Unassembled WGS sequence"/>
</dbReference>
<evidence type="ECO:0000313" key="5">
    <source>
        <dbReference type="Proteomes" id="UP001142292"/>
    </source>
</evidence>
<gene>
    <name evidence="4" type="ORF">GCM10017579_29070</name>
</gene>
<evidence type="ECO:0000259" key="3">
    <source>
        <dbReference type="SMART" id="SM00062"/>
    </source>
</evidence>
<dbReference type="Pfam" id="PF00497">
    <property type="entry name" value="SBP_bac_3"/>
    <property type="match status" value="1"/>
</dbReference>
<comment type="caution">
    <text evidence="4">The sequence shown here is derived from an EMBL/GenBank/DDBJ whole genome shotgun (WGS) entry which is preliminary data.</text>
</comment>
<protein>
    <submittedName>
        <fullName evidence="4">ABC transporter substrate-binding protein</fullName>
    </submittedName>
</protein>
<reference evidence="4" key="2">
    <citation type="submission" date="2023-01" db="EMBL/GenBank/DDBJ databases">
        <authorList>
            <person name="Sun Q."/>
            <person name="Evtushenko L."/>
        </authorList>
    </citation>
    <scope>NUCLEOTIDE SEQUENCE</scope>
    <source>
        <strain evidence="4">VKM Ac-1246</strain>
    </source>
</reference>
<organism evidence="4 5">
    <name type="scientific">Nocardioides luteus</name>
    <dbReference type="NCBI Taxonomy" id="1844"/>
    <lineage>
        <taxon>Bacteria</taxon>
        <taxon>Bacillati</taxon>
        <taxon>Actinomycetota</taxon>
        <taxon>Actinomycetes</taxon>
        <taxon>Propionibacteriales</taxon>
        <taxon>Nocardioidaceae</taxon>
        <taxon>Nocardioides</taxon>
    </lineage>
</organism>
<dbReference type="EMBL" id="BSEL01000005">
    <property type="protein sequence ID" value="GLJ68871.1"/>
    <property type="molecule type" value="Genomic_DNA"/>
</dbReference>
<dbReference type="PANTHER" id="PTHR35936:SF17">
    <property type="entry name" value="ARGININE-BINDING EXTRACELLULAR PROTEIN ARTP"/>
    <property type="match status" value="1"/>
</dbReference>
<evidence type="ECO:0000313" key="4">
    <source>
        <dbReference type="EMBL" id="GLJ68871.1"/>
    </source>
</evidence>
<keyword evidence="5" id="KW-1185">Reference proteome</keyword>
<evidence type="ECO:0000256" key="1">
    <source>
        <dbReference type="ARBA" id="ARBA00022729"/>
    </source>
</evidence>
<evidence type="ECO:0000256" key="2">
    <source>
        <dbReference type="SAM" id="SignalP"/>
    </source>
</evidence>
<dbReference type="PROSITE" id="PS51257">
    <property type="entry name" value="PROKAR_LIPOPROTEIN"/>
    <property type="match status" value="1"/>
</dbReference>
<feature type="signal peptide" evidence="2">
    <location>
        <begin position="1"/>
        <end position="26"/>
    </location>
</feature>